<proteinExistence type="predicted"/>
<accession>A0A0E9U382</accession>
<organism evidence="1">
    <name type="scientific">Anguilla anguilla</name>
    <name type="common">European freshwater eel</name>
    <name type="synonym">Muraena anguilla</name>
    <dbReference type="NCBI Taxonomy" id="7936"/>
    <lineage>
        <taxon>Eukaryota</taxon>
        <taxon>Metazoa</taxon>
        <taxon>Chordata</taxon>
        <taxon>Craniata</taxon>
        <taxon>Vertebrata</taxon>
        <taxon>Euteleostomi</taxon>
        <taxon>Actinopterygii</taxon>
        <taxon>Neopterygii</taxon>
        <taxon>Teleostei</taxon>
        <taxon>Anguilliformes</taxon>
        <taxon>Anguillidae</taxon>
        <taxon>Anguilla</taxon>
    </lineage>
</organism>
<evidence type="ECO:0000313" key="1">
    <source>
        <dbReference type="EMBL" id="JAH60359.1"/>
    </source>
</evidence>
<name>A0A0E9U382_ANGAN</name>
<reference evidence="1" key="2">
    <citation type="journal article" date="2015" name="Fish Shellfish Immunol.">
        <title>Early steps in the European eel (Anguilla anguilla)-Vibrio vulnificus interaction in the gills: Role of the RtxA13 toxin.</title>
        <authorList>
            <person name="Callol A."/>
            <person name="Pajuelo D."/>
            <person name="Ebbesson L."/>
            <person name="Teles M."/>
            <person name="MacKenzie S."/>
            <person name="Amaro C."/>
        </authorList>
    </citation>
    <scope>NUCLEOTIDE SEQUENCE</scope>
</reference>
<protein>
    <submittedName>
        <fullName evidence="1">Uncharacterized protein</fullName>
    </submittedName>
</protein>
<dbReference type="AlphaFoldDB" id="A0A0E9U382"/>
<dbReference type="EMBL" id="GBXM01048218">
    <property type="protein sequence ID" value="JAH60359.1"/>
    <property type="molecule type" value="Transcribed_RNA"/>
</dbReference>
<reference evidence="1" key="1">
    <citation type="submission" date="2014-11" db="EMBL/GenBank/DDBJ databases">
        <authorList>
            <person name="Amaro Gonzalez C."/>
        </authorList>
    </citation>
    <scope>NUCLEOTIDE SEQUENCE</scope>
</reference>
<sequence length="52" mass="6271">MFRCLDVDVKAWCCHGNNWSRNYILIFSFMGWLKLWGKKTHPGEKTHFQKVL</sequence>